<reference evidence="1 2" key="1">
    <citation type="submission" date="2024-05" db="EMBL/GenBank/DDBJ databases">
        <authorList>
            <consortium name="Candidatus Magnetaquicoccaceae bacterium FCR-1 genome sequencing consortium"/>
            <person name="Shimoshige H."/>
            <person name="Shimamura S."/>
            <person name="Taoka A."/>
            <person name="Kobayashi H."/>
            <person name="Maekawa T."/>
        </authorList>
    </citation>
    <scope>NUCLEOTIDE SEQUENCE [LARGE SCALE GENOMIC DNA]</scope>
    <source>
        <strain evidence="1 2">FCR-1</strain>
    </source>
</reference>
<comment type="caution">
    <text evidence="1">The sequence shown here is derived from an EMBL/GenBank/DDBJ whole genome shotgun (WGS) entry which is preliminary data.</text>
</comment>
<dbReference type="Pfam" id="PF06074">
    <property type="entry name" value="Portal_Mu"/>
    <property type="match status" value="1"/>
</dbReference>
<name>A0ABQ0C8S6_9PROT</name>
<evidence type="ECO:0008006" key="3">
    <source>
        <dbReference type="Google" id="ProtNLM"/>
    </source>
</evidence>
<evidence type="ECO:0000313" key="1">
    <source>
        <dbReference type="EMBL" id="GAB0057282.1"/>
    </source>
</evidence>
<keyword evidence="2" id="KW-1185">Reference proteome</keyword>
<sequence length="396" mass="44534">MAKVKSRAKAVNPLFREVAVSGDGRDITRDFGGLMNALLPQDSVLRDRGGDYTLYEDVLRDDQVASTFQQRRMAVTSAEWGVRPGGPDRESRMAADFLLGALNRIGWDNVTDKMLYGIFYGFAVAECLWGRDGRFVTLEALRVRKQRRFTFDPLGRPMLVTPGEPNGLALPGRKFWHFHAGADNDDDPYGLGLAHWLYWPVFFKRNGLKLWLIFMDKFGMPTAMGSYPANATDEEKRRLLAALRAIQTDSGIIVPEGMKVELIESSRGGQVSYESFIDRMNAAIAKVTLSQTLTTDAGGGQYRADVHKHVRNEVVKADADLISDSFNRSVGAWLTAWNFPTAHPPKVWRRVSEDQDQRPIAERDRMLFGMGLRPSAAYIRATYGEGWTFPEDREAD</sequence>
<dbReference type="Proteomes" id="UP001628193">
    <property type="component" value="Unassembled WGS sequence"/>
</dbReference>
<reference evidence="1 2" key="2">
    <citation type="submission" date="2024-09" db="EMBL/GenBank/DDBJ databases">
        <title>Draft genome sequence of Candidatus Magnetaquicoccaceae bacterium FCR-1.</title>
        <authorList>
            <person name="Shimoshige H."/>
            <person name="Shimamura S."/>
            <person name="Taoka A."/>
            <person name="Kobayashi H."/>
            <person name="Maekawa T."/>
        </authorList>
    </citation>
    <scope>NUCLEOTIDE SEQUENCE [LARGE SCALE GENOMIC DNA]</scope>
    <source>
        <strain evidence="1 2">FCR-1</strain>
    </source>
</reference>
<organism evidence="1 2">
    <name type="scientific">Candidatus Magnetaquiglobus chichijimensis</name>
    <dbReference type="NCBI Taxonomy" id="3141448"/>
    <lineage>
        <taxon>Bacteria</taxon>
        <taxon>Pseudomonadati</taxon>
        <taxon>Pseudomonadota</taxon>
        <taxon>Magnetococcia</taxon>
        <taxon>Magnetococcales</taxon>
        <taxon>Candidatus Magnetaquicoccaceae</taxon>
        <taxon>Candidatus Magnetaquiglobus</taxon>
    </lineage>
</organism>
<dbReference type="EMBL" id="BAAFGK010000004">
    <property type="protein sequence ID" value="GAB0057282.1"/>
    <property type="molecule type" value="Genomic_DNA"/>
</dbReference>
<accession>A0ABQ0C8S6</accession>
<dbReference type="RefSeq" id="WP_420904981.1">
    <property type="nucleotide sequence ID" value="NZ_BAAFGK010000004.1"/>
</dbReference>
<proteinExistence type="predicted"/>
<evidence type="ECO:0000313" key="2">
    <source>
        <dbReference type="Proteomes" id="UP001628193"/>
    </source>
</evidence>
<gene>
    <name evidence="1" type="ORF">SIID45300_01606</name>
</gene>
<protein>
    <recommendedName>
        <fullName evidence="3">Portal protein</fullName>
    </recommendedName>
</protein>
<dbReference type="InterPro" id="IPR009279">
    <property type="entry name" value="Portal_Mu"/>
</dbReference>